<dbReference type="InterPro" id="IPR035093">
    <property type="entry name" value="RelE/ParE_toxin_dom_sf"/>
</dbReference>
<reference evidence="3 4" key="1">
    <citation type="submission" date="2018-07" db="EMBL/GenBank/DDBJ databases">
        <authorList>
            <person name="Quirk P.G."/>
            <person name="Krulwich T.A."/>
        </authorList>
    </citation>
    <scope>NUCLEOTIDE SEQUENCE [LARGE SCALE GENOMIC DNA]</scope>
    <source>
        <strain evidence="3 4">CC-BB4</strain>
    </source>
</reference>
<keyword evidence="2" id="KW-1277">Toxin-antitoxin system</keyword>
<dbReference type="Gene3D" id="3.30.2310.20">
    <property type="entry name" value="RelE-like"/>
    <property type="match status" value="1"/>
</dbReference>
<dbReference type="KEGG" id="ptaw:DW352_03585"/>
<gene>
    <name evidence="3" type="ORF">DW352_03585</name>
</gene>
<dbReference type="PANTHER" id="PTHR33755">
    <property type="entry name" value="TOXIN PARE1-RELATED"/>
    <property type="match status" value="1"/>
</dbReference>
<proteinExistence type="inferred from homology"/>
<accession>A0A345ZRY2</accession>
<comment type="similarity">
    <text evidence="1">Belongs to the RelE toxin family.</text>
</comment>
<protein>
    <submittedName>
        <fullName evidence="3">Type II toxin-antitoxin system RelE/ParE family toxin</fullName>
    </submittedName>
</protein>
<dbReference type="Pfam" id="PF05016">
    <property type="entry name" value="ParE_toxin"/>
    <property type="match status" value="1"/>
</dbReference>
<evidence type="ECO:0000313" key="3">
    <source>
        <dbReference type="EMBL" id="AXK79679.1"/>
    </source>
</evidence>
<evidence type="ECO:0000256" key="2">
    <source>
        <dbReference type="ARBA" id="ARBA00022649"/>
    </source>
</evidence>
<name>A0A345ZRY2_9HYPH</name>
<dbReference type="OrthoDB" id="8369899at2"/>
<dbReference type="InterPro" id="IPR051803">
    <property type="entry name" value="TA_system_RelE-like_toxin"/>
</dbReference>
<evidence type="ECO:0000256" key="1">
    <source>
        <dbReference type="ARBA" id="ARBA00006226"/>
    </source>
</evidence>
<dbReference type="InterPro" id="IPR007712">
    <property type="entry name" value="RelE/ParE_toxin"/>
</dbReference>
<dbReference type="AlphaFoldDB" id="A0A345ZRY2"/>
<organism evidence="3 4">
    <name type="scientific">Pseudolabrys taiwanensis</name>
    <dbReference type="NCBI Taxonomy" id="331696"/>
    <lineage>
        <taxon>Bacteria</taxon>
        <taxon>Pseudomonadati</taxon>
        <taxon>Pseudomonadota</taxon>
        <taxon>Alphaproteobacteria</taxon>
        <taxon>Hyphomicrobiales</taxon>
        <taxon>Xanthobacteraceae</taxon>
        <taxon>Pseudolabrys</taxon>
    </lineage>
</organism>
<keyword evidence="4" id="KW-1185">Reference proteome</keyword>
<dbReference type="Proteomes" id="UP000254889">
    <property type="component" value="Chromosome"/>
</dbReference>
<evidence type="ECO:0000313" key="4">
    <source>
        <dbReference type="Proteomes" id="UP000254889"/>
    </source>
</evidence>
<dbReference type="PANTHER" id="PTHR33755:SF6">
    <property type="entry name" value="PLASMID STABILIZATION SYSTEM PROTEIN"/>
    <property type="match status" value="1"/>
</dbReference>
<sequence length="103" mass="12043">MAPRLYWTNQAREDLLDIYVLIGLEQPAAAERYFDRIEARAALLVSQPRMGVRRPDIRQAMRMLVEAPYLILYRTEPDTDDGPVEMIEIVRVVDGRRELSHIF</sequence>
<dbReference type="RefSeq" id="WP_115688608.1">
    <property type="nucleotide sequence ID" value="NZ_CP031417.1"/>
</dbReference>
<dbReference type="EMBL" id="CP031417">
    <property type="protein sequence ID" value="AXK79679.1"/>
    <property type="molecule type" value="Genomic_DNA"/>
</dbReference>